<sequence>MGIERCGRIPRKSWRPGGDGLQMMLWFGRPQGAFGIVKTSILLSSSSSLHKCIEENVNKGGGWVGWGSSCGAGVGEGVGCGDIGVGWGSSSSLSLHINSSSSSLQPQKIQSPASPPRHLQPMKIQPPSSSAKQNPIFPLFTYTGQRES</sequence>
<accession>A0A6J5W5Q7</accession>
<dbReference type="AlphaFoldDB" id="A0A6J5W5Q7"/>
<evidence type="ECO:0000313" key="2">
    <source>
        <dbReference type="EMBL" id="CAB4295237.1"/>
    </source>
</evidence>
<dbReference type="Proteomes" id="UP000507245">
    <property type="component" value="Unassembled WGS sequence"/>
</dbReference>
<feature type="compositionally biased region" description="Low complexity" evidence="1">
    <location>
        <begin position="94"/>
        <end position="104"/>
    </location>
</feature>
<feature type="region of interest" description="Disordered" evidence="1">
    <location>
        <begin position="94"/>
        <end position="148"/>
    </location>
</feature>
<keyword evidence="3" id="KW-1185">Reference proteome</keyword>
<name>A0A6J5W5Q7_PRUAR</name>
<organism evidence="2 3">
    <name type="scientific">Prunus armeniaca</name>
    <name type="common">Apricot</name>
    <name type="synonym">Armeniaca vulgaris</name>
    <dbReference type="NCBI Taxonomy" id="36596"/>
    <lineage>
        <taxon>Eukaryota</taxon>
        <taxon>Viridiplantae</taxon>
        <taxon>Streptophyta</taxon>
        <taxon>Embryophyta</taxon>
        <taxon>Tracheophyta</taxon>
        <taxon>Spermatophyta</taxon>
        <taxon>Magnoliopsida</taxon>
        <taxon>eudicotyledons</taxon>
        <taxon>Gunneridae</taxon>
        <taxon>Pentapetalae</taxon>
        <taxon>rosids</taxon>
        <taxon>fabids</taxon>
        <taxon>Rosales</taxon>
        <taxon>Rosaceae</taxon>
        <taxon>Amygdaloideae</taxon>
        <taxon>Amygdaleae</taxon>
        <taxon>Prunus</taxon>
    </lineage>
</organism>
<evidence type="ECO:0000256" key="1">
    <source>
        <dbReference type="SAM" id="MobiDB-lite"/>
    </source>
</evidence>
<evidence type="ECO:0000313" key="3">
    <source>
        <dbReference type="Proteomes" id="UP000507245"/>
    </source>
</evidence>
<dbReference type="EMBL" id="CAEKKB010000001">
    <property type="protein sequence ID" value="CAB4295237.1"/>
    <property type="molecule type" value="Genomic_DNA"/>
</dbReference>
<proteinExistence type="predicted"/>
<reference evidence="3" key="1">
    <citation type="journal article" date="2020" name="Genome Biol.">
        <title>Gamete binning: chromosome-level and haplotype-resolved genome assembly enabled by high-throughput single-cell sequencing of gamete genomes.</title>
        <authorList>
            <person name="Campoy J.A."/>
            <person name="Sun H."/>
            <person name="Goel M."/>
            <person name="Jiao W.-B."/>
            <person name="Folz-Donahue K."/>
            <person name="Wang N."/>
            <person name="Rubio M."/>
            <person name="Liu C."/>
            <person name="Kukat C."/>
            <person name="Ruiz D."/>
            <person name="Huettel B."/>
            <person name="Schneeberger K."/>
        </authorList>
    </citation>
    <scope>NUCLEOTIDE SEQUENCE [LARGE SCALE GENOMIC DNA]</scope>
    <source>
        <strain evidence="3">cv. Rojo Pasion</strain>
    </source>
</reference>
<gene>
    <name evidence="2" type="ORF">ORAREDHAP_LOCUS6561</name>
</gene>
<protein>
    <submittedName>
        <fullName evidence="2">Uncharacterized protein</fullName>
    </submittedName>
</protein>